<dbReference type="STRING" id="1073423.SAMN04488700_1153"/>
<dbReference type="AlphaFoldDB" id="A0A1X7N0E2"/>
<dbReference type="SUPFAM" id="SSF74650">
    <property type="entry name" value="Galactose mutarotase-like"/>
    <property type="match status" value="1"/>
</dbReference>
<dbReference type="GO" id="GO:0030246">
    <property type="term" value="F:carbohydrate binding"/>
    <property type="evidence" value="ECO:0007669"/>
    <property type="project" value="InterPro"/>
</dbReference>
<keyword evidence="2" id="KW-1185">Reference proteome</keyword>
<dbReference type="GO" id="GO:0016853">
    <property type="term" value="F:isomerase activity"/>
    <property type="evidence" value="ECO:0007669"/>
    <property type="project" value="InterPro"/>
</dbReference>
<protein>
    <submittedName>
        <fullName evidence="1">Galactose mutarotase</fullName>
    </submittedName>
</protein>
<evidence type="ECO:0000313" key="2">
    <source>
        <dbReference type="Proteomes" id="UP000193435"/>
    </source>
</evidence>
<dbReference type="InterPro" id="IPR037481">
    <property type="entry name" value="LacX"/>
</dbReference>
<dbReference type="RefSeq" id="WP_085559339.1">
    <property type="nucleotide sequence ID" value="NZ_FOAH01000001.1"/>
</dbReference>
<organism evidence="1 2">
    <name type="scientific">Carnobacterium iners</name>
    <dbReference type="NCBI Taxonomy" id="1073423"/>
    <lineage>
        <taxon>Bacteria</taxon>
        <taxon>Bacillati</taxon>
        <taxon>Bacillota</taxon>
        <taxon>Bacilli</taxon>
        <taxon>Lactobacillales</taxon>
        <taxon>Carnobacteriaceae</taxon>
        <taxon>Carnobacterium</taxon>
    </lineage>
</organism>
<evidence type="ECO:0000313" key="1">
    <source>
        <dbReference type="EMBL" id="SMH30254.1"/>
    </source>
</evidence>
<accession>A0A1X7N0E2</accession>
<dbReference type="InterPro" id="IPR011013">
    <property type="entry name" value="Gal_mutarotase_sf_dom"/>
</dbReference>
<sequence length="296" mass="33585">MITIENEYLTVVIKEKGAELAKVYNKVDAFDYLWTGNSQYWGRQAPILFPIIGKLNEDAYTIGEKEYTMSQHGFAREFDFELVSQSDKQALFSLSANEQTKKMYPFDFKLQITYLLEEKNLAVHYSVENLSETIKLPFSLGAHPGFNIPLNNDGVFSDYQLTFEPALKNSVNVLEIDDGPFPFITGNNKELALTKENVLELDYQTFDNGLLIIDENVASVTLSSPLSKNSITLEVSEFPYLTLWTVENKKAPFLCIEPFYGLPDQIGKIGDLYDKKGNCILATSDTKKMTFSMTFK</sequence>
<dbReference type="Gene3D" id="2.70.98.10">
    <property type="match status" value="1"/>
</dbReference>
<name>A0A1X7N0E2_9LACT</name>
<dbReference type="Pfam" id="PF01263">
    <property type="entry name" value="Aldose_epim"/>
    <property type="match status" value="1"/>
</dbReference>
<proteinExistence type="predicted"/>
<dbReference type="Proteomes" id="UP000193435">
    <property type="component" value="Unassembled WGS sequence"/>
</dbReference>
<dbReference type="OrthoDB" id="9795355at2"/>
<dbReference type="CDD" id="cd09024">
    <property type="entry name" value="Aldose_epim_lacX"/>
    <property type="match status" value="1"/>
</dbReference>
<reference evidence="1 2" key="1">
    <citation type="submission" date="2017-04" db="EMBL/GenBank/DDBJ databases">
        <authorList>
            <person name="Afonso C.L."/>
            <person name="Miller P.J."/>
            <person name="Scott M.A."/>
            <person name="Spackman E."/>
            <person name="Goraichik I."/>
            <person name="Dimitrov K.M."/>
            <person name="Suarez D.L."/>
            <person name="Swayne D.E."/>
        </authorList>
    </citation>
    <scope>NUCLEOTIDE SEQUENCE [LARGE SCALE GENOMIC DNA]</scope>
    <source>
        <strain evidence="1 2">LMG26642</strain>
    </source>
</reference>
<dbReference type="EMBL" id="FXBJ01000002">
    <property type="protein sequence ID" value="SMH30254.1"/>
    <property type="molecule type" value="Genomic_DNA"/>
</dbReference>
<gene>
    <name evidence="1" type="ORF">SAMN04488700_1153</name>
</gene>
<dbReference type="InterPro" id="IPR008183">
    <property type="entry name" value="Aldose_1/G6P_1-epimerase"/>
</dbReference>
<dbReference type="InterPro" id="IPR014718">
    <property type="entry name" value="GH-type_carb-bd"/>
</dbReference>
<dbReference type="GO" id="GO:0005975">
    <property type="term" value="P:carbohydrate metabolic process"/>
    <property type="evidence" value="ECO:0007669"/>
    <property type="project" value="InterPro"/>
</dbReference>